<dbReference type="AlphaFoldDB" id="A0A521E040"/>
<gene>
    <name evidence="2" type="ORF">SAMN06265219_11021</name>
</gene>
<organism evidence="2 3">
    <name type="scientific">Gracilimonas mengyeensis</name>
    <dbReference type="NCBI Taxonomy" id="1302730"/>
    <lineage>
        <taxon>Bacteria</taxon>
        <taxon>Pseudomonadati</taxon>
        <taxon>Balneolota</taxon>
        <taxon>Balneolia</taxon>
        <taxon>Balneolales</taxon>
        <taxon>Balneolaceae</taxon>
        <taxon>Gracilimonas</taxon>
    </lineage>
</organism>
<name>A0A521E040_9BACT</name>
<evidence type="ECO:0000256" key="1">
    <source>
        <dbReference type="SAM" id="SignalP"/>
    </source>
</evidence>
<dbReference type="OrthoDB" id="5522116at2"/>
<dbReference type="Proteomes" id="UP000317557">
    <property type="component" value="Unassembled WGS sequence"/>
</dbReference>
<keyword evidence="1" id="KW-0732">Signal</keyword>
<evidence type="ECO:0000313" key="3">
    <source>
        <dbReference type="Proteomes" id="UP000317557"/>
    </source>
</evidence>
<proteinExistence type="predicted"/>
<evidence type="ECO:0008006" key="4">
    <source>
        <dbReference type="Google" id="ProtNLM"/>
    </source>
</evidence>
<dbReference type="PROSITE" id="PS51257">
    <property type="entry name" value="PROKAR_LIPOPROTEIN"/>
    <property type="match status" value="1"/>
</dbReference>
<accession>A0A521E040</accession>
<protein>
    <recommendedName>
        <fullName evidence="4">Lipoprotein</fullName>
    </recommendedName>
</protein>
<feature type="chain" id="PRO_5022013694" description="Lipoprotein" evidence="1">
    <location>
        <begin position="19"/>
        <end position="154"/>
    </location>
</feature>
<feature type="signal peptide" evidence="1">
    <location>
        <begin position="1"/>
        <end position="18"/>
    </location>
</feature>
<dbReference type="RefSeq" id="WP_142454843.1">
    <property type="nucleotide sequence ID" value="NZ_FXTP01000010.1"/>
</dbReference>
<evidence type="ECO:0000313" key="2">
    <source>
        <dbReference type="EMBL" id="SMO77323.1"/>
    </source>
</evidence>
<reference evidence="2 3" key="1">
    <citation type="submission" date="2017-05" db="EMBL/GenBank/DDBJ databases">
        <authorList>
            <person name="Varghese N."/>
            <person name="Submissions S."/>
        </authorList>
    </citation>
    <scope>NUCLEOTIDE SEQUENCE [LARGE SCALE GENOMIC DNA]</scope>
    <source>
        <strain evidence="2 3">DSM 21985</strain>
    </source>
</reference>
<sequence>MRKLYPFTLILFVLFLSACTQDGIVSTNYTIKAGQSFGMCIGNCFQELSLNSREAVLRVDDRGLPNNEEAEVYAKTEVSAEEWNRWTSSVDKEVFLALDDVYGCPDCADGGAEWLEIQSPDINKKVVFEYHNPPAAIADLVEELREKRDEMFEQ</sequence>
<keyword evidence="3" id="KW-1185">Reference proteome</keyword>
<dbReference type="EMBL" id="FXTP01000010">
    <property type="protein sequence ID" value="SMO77323.1"/>
    <property type="molecule type" value="Genomic_DNA"/>
</dbReference>